<keyword evidence="6 8" id="KW-0238">DNA-binding</keyword>
<dbReference type="GO" id="GO:0003677">
    <property type="term" value="F:DNA binding"/>
    <property type="evidence" value="ECO:0007669"/>
    <property type="project" value="UniProtKB-KW"/>
</dbReference>
<dbReference type="PATRIC" id="fig|176280.10.peg.2165"/>
<dbReference type="PANTHER" id="PTHR34471">
    <property type="entry name" value="ARGININE REPRESSOR"/>
    <property type="match status" value="1"/>
</dbReference>
<evidence type="ECO:0000256" key="8">
    <source>
        <dbReference type="HAMAP-Rule" id="MF_00173"/>
    </source>
</evidence>
<dbReference type="eggNOG" id="COG1438">
    <property type="taxonomic scope" value="Bacteria"/>
</dbReference>
<keyword evidence="4 8" id="KW-0678">Repressor</keyword>
<evidence type="ECO:0000256" key="6">
    <source>
        <dbReference type="ARBA" id="ARBA00023125"/>
    </source>
</evidence>
<dbReference type="GO" id="GO:0051259">
    <property type="term" value="P:protein complex oligomerization"/>
    <property type="evidence" value="ECO:0007669"/>
    <property type="project" value="InterPro"/>
</dbReference>
<protein>
    <recommendedName>
        <fullName evidence="8">Arginine repressor</fullName>
    </recommendedName>
</protein>
<dbReference type="Gene3D" id="1.10.10.10">
    <property type="entry name" value="Winged helix-like DNA-binding domain superfamily/Winged helix DNA-binding domain"/>
    <property type="match status" value="1"/>
</dbReference>
<comment type="subcellular location">
    <subcellularLocation>
        <location evidence="1 8">Cytoplasm</location>
    </subcellularLocation>
</comment>
<keyword evidence="3 8" id="KW-0963">Cytoplasm</keyword>
<comment type="pathway">
    <text evidence="8">Amino-acid biosynthesis; L-arginine biosynthesis [regulation].</text>
</comment>
<evidence type="ECO:0000313" key="12">
    <source>
        <dbReference type="Proteomes" id="UP000001411"/>
    </source>
</evidence>
<dbReference type="PANTHER" id="PTHR34471:SF1">
    <property type="entry name" value="ARGININE REPRESSOR"/>
    <property type="match status" value="1"/>
</dbReference>
<evidence type="ECO:0000256" key="5">
    <source>
        <dbReference type="ARBA" id="ARBA00023015"/>
    </source>
</evidence>
<dbReference type="InterPro" id="IPR020900">
    <property type="entry name" value="Arg_repress_DNA-bd"/>
</dbReference>
<evidence type="ECO:0000313" key="11">
    <source>
        <dbReference type="EMBL" id="AAO05860.1"/>
    </source>
</evidence>
<keyword evidence="8" id="KW-0055">Arginine biosynthesis</keyword>
<feature type="domain" description="Arginine repressor DNA-binding" evidence="9">
    <location>
        <begin position="1"/>
        <end position="70"/>
    </location>
</feature>
<keyword evidence="5 8" id="KW-0805">Transcription regulation</keyword>
<dbReference type="SUPFAM" id="SSF46785">
    <property type="entry name" value="Winged helix' DNA-binding domain"/>
    <property type="match status" value="1"/>
</dbReference>
<dbReference type="GO" id="GO:0034618">
    <property type="term" value="F:arginine binding"/>
    <property type="evidence" value="ECO:0007669"/>
    <property type="project" value="InterPro"/>
</dbReference>
<dbReference type="Proteomes" id="UP000001411">
    <property type="component" value="Chromosome"/>
</dbReference>
<dbReference type="KEGG" id="sep:SE_2218"/>
<dbReference type="SUPFAM" id="SSF55252">
    <property type="entry name" value="C-terminal domain of arginine repressor"/>
    <property type="match status" value="1"/>
</dbReference>
<dbReference type="InterPro" id="IPR020899">
    <property type="entry name" value="Arg_repress_C"/>
</dbReference>
<feature type="domain" description="Arginine repressor C-terminal" evidence="10">
    <location>
        <begin position="86"/>
        <end position="147"/>
    </location>
</feature>
<dbReference type="AlphaFoldDB" id="A0A0H2VJT4"/>
<evidence type="ECO:0000256" key="4">
    <source>
        <dbReference type="ARBA" id="ARBA00022491"/>
    </source>
</evidence>
<dbReference type="GO" id="GO:0005737">
    <property type="term" value="C:cytoplasm"/>
    <property type="evidence" value="ECO:0007669"/>
    <property type="project" value="UniProtKB-SubCell"/>
</dbReference>
<keyword evidence="8" id="KW-0028">Amino-acid biosynthesis</keyword>
<keyword evidence="7 8" id="KW-0804">Transcription</keyword>
<dbReference type="InterPro" id="IPR036390">
    <property type="entry name" value="WH_DNA-bd_sf"/>
</dbReference>
<evidence type="ECO:0000256" key="1">
    <source>
        <dbReference type="ARBA" id="ARBA00004496"/>
    </source>
</evidence>
<dbReference type="InterPro" id="IPR001669">
    <property type="entry name" value="Arg_repress"/>
</dbReference>
<proteinExistence type="inferred from homology"/>
<dbReference type="GeneID" id="50017713"/>
<name>A0A0H2VJT4_STAES</name>
<dbReference type="GO" id="GO:1900079">
    <property type="term" value="P:regulation of arginine biosynthetic process"/>
    <property type="evidence" value="ECO:0007669"/>
    <property type="project" value="UniProtKB-UniRule"/>
</dbReference>
<evidence type="ECO:0000256" key="7">
    <source>
        <dbReference type="ARBA" id="ARBA00023163"/>
    </source>
</evidence>
<dbReference type="RefSeq" id="WP_001831858.1">
    <property type="nucleotide sequence ID" value="NC_004461.1"/>
</dbReference>
<sequence length="153" mass="18169">MKKSKRQDLVTMIVKQNHIYKKADIIDYIDDHFGVRYSMTTIARDLRELHIYRLPVKANQYEYKLLTQQSQLDSRVRLNDYIETEIINTMIKESYILIKTTPGFAQSINYYIDQLQLKEIIGTISGNDTIMILTHSQSIAEYVYYKIFNHNYS</sequence>
<evidence type="ECO:0000256" key="3">
    <source>
        <dbReference type="ARBA" id="ARBA00022490"/>
    </source>
</evidence>
<gene>
    <name evidence="8" type="primary">argR</name>
    <name evidence="11" type="ordered locus">SE_2218</name>
</gene>
<evidence type="ECO:0000256" key="2">
    <source>
        <dbReference type="ARBA" id="ARBA00008316"/>
    </source>
</evidence>
<dbReference type="OrthoDB" id="9807089at2"/>
<dbReference type="Pfam" id="PF01316">
    <property type="entry name" value="Arg_repressor"/>
    <property type="match status" value="1"/>
</dbReference>
<dbReference type="PRINTS" id="PR01467">
    <property type="entry name" value="ARGREPRESSOR"/>
</dbReference>
<dbReference type="HOGENOM" id="CLU_097103_5_0_9"/>
<reference evidence="11 12" key="1">
    <citation type="journal article" date="2003" name="Mol. Microbiol.">
        <title>Genome-based analysis of virulence genes in a non-biofilm-forming Staphylococcus epidermidis strain (ATCC 12228).</title>
        <authorList>
            <person name="Zhang Y.Q."/>
            <person name="Ren S.X."/>
            <person name="Li H.L."/>
            <person name="Wang Y.X."/>
            <person name="Fu G."/>
            <person name="Yang J."/>
            <person name="Qin Z.Q."/>
            <person name="Miao Y.G."/>
            <person name="Wang W.Y."/>
            <person name="Chen R.S."/>
            <person name="Shen Y."/>
            <person name="Chen Z."/>
            <person name="Yuan Z.H."/>
            <person name="Zhao G.P."/>
            <person name="Qu D."/>
            <person name="Danchin A."/>
            <person name="Wen Y.M."/>
        </authorList>
    </citation>
    <scope>NUCLEOTIDE SEQUENCE [LARGE SCALE GENOMIC DNA]</scope>
    <source>
        <strain evidence="12">ATCC 12228 / FDA PCI 1200</strain>
    </source>
</reference>
<evidence type="ECO:0000259" key="10">
    <source>
        <dbReference type="Pfam" id="PF02863"/>
    </source>
</evidence>
<accession>A0A0H2VJT4</accession>
<dbReference type="GO" id="GO:0006526">
    <property type="term" value="P:L-arginine biosynthetic process"/>
    <property type="evidence" value="ECO:0007669"/>
    <property type="project" value="UniProtKB-UniPathway"/>
</dbReference>
<dbReference type="Pfam" id="PF02863">
    <property type="entry name" value="Arg_repressor_C"/>
    <property type="match status" value="1"/>
</dbReference>
<dbReference type="EMBL" id="AE015929">
    <property type="protein sequence ID" value="AAO05860.1"/>
    <property type="molecule type" value="Genomic_DNA"/>
</dbReference>
<dbReference type="HAMAP" id="MF_00173">
    <property type="entry name" value="Arg_repressor"/>
    <property type="match status" value="1"/>
</dbReference>
<dbReference type="InterPro" id="IPR036388">
    <property type="entry name" value="WH-like_DNA-bd_sf"/>
</dbReference>
<dbReference type="GO" id="GO:0003700">
    <property type="term" value="F:DNA-binding transcription factor activity"/>
    <property type="evidence" value="ECO:0007669"/>
    <property type="project" value="UniProtKB-UniRule"/>
</dbReference>
<comment type="function">
    <text evidence="8">Regulates arginine biosynthesis genes.</text>
</comment>
<dbReference type="InterPro" id="IPR036251">
    <property type="entry name" value="Arg_repress_C_sf"/>
</dbReference>
<evidence type="ECO:0000259" key="9">
    <source>
        <dbReference type="Pfam" id="PF01316"/>
    </source>
</evidence>
<dbReference type="UniPathway" id="UPA00068"/>
<comment type="similarity">
    <text evidence="2 8">Belongs to the ArgR family.</text>
</comment>
<dbReference type="Gene3D" id="3.30.1360.40">
    <property type="match status" value="1"/>
</dbReference>
<organism evidence="11 12">
    <name type="scientific">Staphylococcus epidermidis (strain ATCC 12228 / FDA PCI 1200)</name>
    <dbReference type="NCBI Taxonomy" id="176280"/>
    <lineage>
        <taxon>Bacteria</taxon>
        <taxon>Bacillati</taxon>
        <taxon>Bacillota</taxon>
        <taxon>Bacilli</taxon>
        <taxon>Bacillales</taxon>
        <taxon>Staphylococcaceae</taxon>
        <taxon>Staphylococcus</taxon>
    </lineage>
</organism>